<name>A0AAN1PVZ9_VIBVL</name>
<dbReference type="EMBL" id="CP019292">
    <property type="protein sequence ID" value="AXX63886.1"/>
    <property type="molecule type" value="Genomic_DNA"/>
</dbReference>
<proteinExistence type="predicted"/>
<dbReference type="Proteomes" id="UP000263418">
    <property type="component" value="Chromosome 3"/>
</dbReference>
<evidence type="ECO:0000313" key="2">
    <source>
        <dbReference type="Proteomes" id="UP000263418"/>
    </source>
</evidence>
<sequence length="147" mass="17084">MKKENKMNTIISIKDELCYYSMNVDAEKFMELLTETEKFFDFSMYSNKNVSLTLEQTRKNFSFSIPKNVHDKIKERLPDFAEVSGAELIENEDGSQPVTKYDMAGLMLGMIKAYDNSFEFERGQPSPDQLSLNWLLNDEDPGDFLYD</sequence>
<accession>A0AAN1PVZ9</accession>
<evidence type="ECO:0000313" key="1">
    <source>
        <dbReference type="EMBL" id="AXX63886.1"/>
    </source>
</evidence>
<organism evidence="1 2">
    <name type="scientific">Vibrio vulnificus</name>
    <dbReference type="NCBI Taxonomy" id="672"/>
    <lineage>
        <taxon>Bacteria</taxon>
        <taxon>Pseudomonadati</taxon>
        <taxon>Pseudomonadota</taxon>
        <taxon>Gammaproteobacteria</taxon>
        <taxon>Vibrionales</taxon>
        <taxon>Vibrionaceae</taxon>
        <taxon>Vibrio</taxon>
    </lineage>
</organism>
<dbReference type="AlphaFoldDB" id="A0AAN1PVZ9"/>
<protein>
    <submittedName>
        <fullName evidence="1">Uncharacterized protein</fullName>
    </submittedName>
</protein>
<reference evidence="1 2" key="1">
    <citation type="submission" date="2017-03" db="EMBL/GenBank/DDBJ databases">
        <title>Complete Genome Sequence of Vibrio vulnificus FORC_053.</title>
        <authorList>
            <consortium name="Food-borne Pathogen Omics Research Center"/>
            <person name="Chung H.Y."/>
            <person name="Na E.J."/>
            <person name="Song J.S."/>
            <person name="Kim H."/>
            <person name="Lee J.-H."/>
            <person name="Ryu S."/>
            <person name="Choi S.H."/>
        </authorList>
    </citation>
    <scope>NUCLEOTIDE SEQUENCE [LARGE SCALE GENOMIC DNA]</scope>
    <source>
        <strain evidence="1 2">FORC_053</strain>
    </source>
</reference>
<gene>
    <name evidence="1" type="ORF">FORC53_5547</name>
</gene>